<keyword evidence="2" id="KW-1185">Reference proteome</keyword>
<comment type="caution">
    <text evidence="1">The sequence shown here is derived from an EMBL/GenBank/DDBJ whole genome shotgun (WGS) entry which is preliminary data.</text>
</comment>
<evidence type="ECO:0000313" key="2">
    <source>
        <dbReference type="Proteomes" id="UP000828941"/>
    </source>
</evidence>
<gene>
    <name evidence="1" type="ORF">L6164_029143</name>
</gene>
<organism evidence="1 2">
    <name type="scientific">Bauhinia variegata</name>
    <name type="common">Purple orchid tree</name>
    <name type="synonym">Phanera variegata</name>
    <dbReference type="NCBI Taxonomy" id="167791"/>
    <lineage>
        <taxon>Eukaryota</taxon>
        <taxon>Viridiplantae</taxon>
        <taxon>Streptophyta</taxon>
        <taxon>Embryophyta</taxon>
        <taxon>Tracheophyta</taxon>
        <taxon>Spermatophyta</taxon>
        <taxon>Magnoliopsida</taxon>
        <taxon>eudicotyledons</taxon>
        <taxon>Gunneridae</taxon>
        <taxon>Pentapetalae</taxon>
        <taxon>rosids</taxon>
        <taxon>fabids</taxon>
        <taxon>Fabales</taxon>
        <taxon>Fabaceae</taxon>
        <taxon>Cercidoideae</taxon>
        <taxon>Cercideae</taxon>
        <taxon>Bauhiniinae</taxon>
        <taxon>Bauhinia</taxon>
    </lineage>
</organism>
<protein>
    <submittedName>
        <fullName evidence="1">Uncharacterized protein</fullName>
    </submittedName>
</protein>
<dbReference type="EMBL" id="CM039437">
    <property type="protein sequence ID" value="KAI4305800.1"/>
    <property type="molecule type" value="Genomic_DNA"/>
</dbReference>
<name>A0ACB9L7S8_BAUVA</name>
<sequence length="250" mass="28073">MAQSSANRVYEDFEPASEWAHDEGSDTLILMLPGFKKGQLKVRITSNGILMIHGERQVGENKWLRFSKEFKVPSDCDTNDIGAKFTVGLLYVKLHKLITPAEPEETTEPPQEVPKPSAQSQDQQKATEEVSSQPRKDKEEEKVKETSQEEKKPRDDAKEMGKIEADANKETQKKEKRTNGAPPGLGKSVTMLLSRQTQEYKEALAGWIGRLDKQNKMANVIVAILIVLVLGLYVKNAVKSFHGRSKIQEL</sequence>
<proteinExistence type="predicted"/>
<dbReference type="Proteomes" id="UP000828941">
    <property type="component" value="Chromosome 12"/>
</dbReference>
<reference evidence="1 2" key="1">
    <citation type="journal article" date="2022" name="DNA Res.">
        <title>Chromosomal-level genome assembly of the orchid tree Bauhinia variegata (Leguminosae; Cercidoideae) supports the allotetraploid origin hypothesis of Bauhinia.</title>
        <authorList>
            <person name="Zhong Y."/>
            <person name="Chen Y."/>
            <person name="Zheng D."/>
            <person name="Pang J."/>
            <person name="Liu Y."/>
            <person name="Luo S."/>
            <person name="Meng S."/>
            <person name="Qian L."/>
            <person name="Wei D."/>
            <person name="Dai S."/>
            <person name="Zhou R."/>
        </authorList>
    </citation>
    <scope>NUCLEOTIDE SEQUENCE [LARGE SCALE GENOMIC DNA]</scope>
    <source>
        <strain evidence="1">BV-YZ2020</strain>
    </source>
</reference>
<evidence type="ECO:0000313" key="1">
    <source>
        <dbReference type="EMBL" id="KAI4305800.1"/>
    </source>
</evidence>
<accession>A0ACB9L7S8</accession>